<dbReference type="HOGENOM" id="CLU_106694_0_1_9"/>
<dbReference type="EMBL" id="CP004121">
    <property type="protein sequence ID" value="AGF58302.1"/>
    <property type="molecule type" value="Genomic_DNA"/>
</dbReference>
<dbReference type="PANTHER" id="PTHR21485">
    <property type="entry name" value="HAD SUPERFAMILY MEMBERS CMAS AND KDSC"/>
    <property type="match status" value="1"/>
</dbReference>
<organism evidence="1 2">
    <name type="scientific">Clostridium saccharoperbutylacetonicum N1-4(HMT)</name>
    <dbReference type="NCBI Taxonomy" id="931276"/>
    <lineage>
        <taxon>Bacteria</taxon>
        <taxon>Bacillati</taxon>
        <taxon>Bacillota</taxon>
        <taxon>Clostridia</taxon>
        <taxon>Eubacteriales</taxon>
        <taxon>Clostridiaceae</taxon>
        <taxon>Clostridium</taxon>
    </lineage>
</organism>
<reference evidence="1 2" key="1">
    <citation type="submission" date="2013-02" db="EMBL/GenBank/DDBJ databases">
        <title>Genome sequence of Clostridium saccharoperbutylacetonicum N1-4(HMT).</title>
        <authorList>
            <person name="Poehlein A."/>
            <person name="Daniel R."/>
        </authorList>
    </citation>
    <scope>NUCLEOTIDE SEQUENCE [LARGE SCALE GENOMIC DNA]</scope>
    <source>
        <strain evidence="2">N1-4(HMT)</strain>
    </source>
</reference>
<dbReference type="eggNOG" id="COG1778">
    <property type="taxonomic scope" value="Bacteria"/>
</dbReference>
<dbReference type="PATRIC" id="fig|931276.5.peg.4585"/>
<dbReference type="RefSeq" id="WP_015394613.1">
    <property type="nucleotide sequence ID" value="NC_020291.1"/>
</dbReference>
<dbReference type="KEGG" id="csr:Cspa_c45490"/>
<dbReference type="Gene3D" id="3.40.50.1000">
    <property type="entry name" value="HAD superfamily/HAD-like"/>
    <property type="match status" value="1"/>
</dbReference>
<dbReference type="GO" id="GO:0019143">
    <property type="term" value="F:3-deoxy-manno-octulosonate-8-phosphatase activity"/>
    <property type="evidence" value="ECO:0007669"/>
    <property type="project" value="UniProtKB-EC"/>
</dbReference>
<dbReference type="PANTHER" id="PTHR21485:SF3">
    <property type="entry name" value="N-ACYLNEURAMINATE CYTIDYLYLTRANSFERASE"/>
    <property type="match status" value="1"/>
</dbReference>
<sequence>MIVVNANEIKKPKVFIMDVDGILTDGSFYYTIEGKVMKKFGADDNDALSLLKPYINIIFVTGDKKGFPISKKRIVDDMHMKLELVSTIKRIDWIKQYYDPEEVIYMGDGIFDHYVMREVGYSISVSNGDNNAKMYADYVTQRNGGSRAVAEACMHILEKFFEKFDPEKLPTEKINVRRDWTV</sequence>
<proteinExistence type="predicted"/>
<keyword evidence="2" id="KW-1185">Reference proteome</keyword>
<dbReference type="GO" id="GO:0008781">
    <property type="term" value="F:N-acylneuraminate cytidylyltransferase activity"/>
    <property type="evidence" value="ECO:0007669"/>
    <property type="project" value="TreeGrafter"/>
</dbReference>
<dbReference type="Pfam" id="PF08282">
    <property type="entry name" value="Hydrolase_3"/>
    <property type="match status" value="1"/>
</dbReference>
<protein>
    <submittedName>
        <fullName evidence="1">Low specificity phosphatase</fullName>
        <ecNumber evidence="1">3.1.3.45</ecNumber>
    </submittedName>
</protein>
<dbReference type="EC" id="3.1.3.45" evidence="1"/>
<dbReference type="InterPro" id="IPR036412">
    <property type="entry name" value="HAD-like_sf"/>
</dbReference>
<keyword evidence="1" id="KW-0378">Hydrolase</keyword>
<name>M1N4E1_9CLOT</name>
<dbReference type="InterPro" id="IPR050793">
    <property type="entry name" value="CMP-NeuNAc_synthase"/>
</dbReference>
<accession>M1N4E1</accession>
<evidence type="ECO:0000313" key="1">
    <source>
        <dbReference type="EMBL" id="AGF58302.1"/>
    </source>
</evidence>
<dbReference type="InterPro" id="IPR023214">
    <property type="entry name" value="HAD_sf"/>
</dbReference>
<evidence type="ECO:0000313" key="2">
    <source>
        <dbReference type="Proteomes" id="UP000011728"/>
    </source>
</evidence>
<gene>
    <name evidence="1" type="ORF">Cspa_c45490</name>
</gene>
<dbReference type="AlphaFoldDB" id="M1N4E1"/>
<dbReference type="Proteomes" id="UP000011728">
    <property type="component" value="Chromosome"/>
</dbReference>
<dbReference type="SUPFAM" id="SSF56784">
    <property type="entry name" value="HAD-like"/>
    <property type="match status" value="1"/>
</dbReference>